<name>A0A1S7U2F4_9HYPH</name>
<proteinExistence type="predicted"/>
<dbReference type="AlphaFoldDB" id="A0A1S7U2F4"/>
<dbReference type="Proteomes" id="UP000192140">
    <property type="component" value="Unassembled WGS sequence"/>
</dbReference>
<gene>
    <name evidence="1" type="ORF">AGR7A_Lc140077</name>
</gene>
<comment type="caution">
    <text evidence="1">The sequence shown here is derived from an EMBL/GenBank/DDBJ whole genome shotgun (WGS) entry which is preliminary data.</text>
</comment>
<evidence type="ECO:0000313" key="1">
    <source>
        <dbReference type="EMBL" id="CVI61046.1"/>
    </source>
</evidence>
<dbReference type="EMBL" id="FCNP01000035">
    <property type="protein sequence ID" value="CVI61046.1"/>
    <property type="molecule type" value="Genomic_DNA"/>
</dbReference>
<sequence length="132" mass="15134">MKMTKVDEIRKRFAAAKAVAPTANISTPLDNYGKFNQNIDKAIRQFKEDTDKKAGPGKFSWWRKDGSRYVFKVGRRPLVIDGAEWFNAPDVKTVISMWEEAKEMVLHDADIRKQIDDYYSGFEGKGGRKKAD</sequence>
<reference evidence="1" key="1">
    <citation type="submission" date="2016-01" db="EMBL/GenBank/DDBJ databases">
        <authorList>
            <person name="Regsiter A."/>
            <person name="william w."/>
        </authorList>
    </citation>
    <scope>NUCLEOTIDE SEQUENCE</scope>
    <source>
        <strain evidence="1">NCPPB 1641</strain>
    </source>
</reference>
<organism evidence="1 2">
    <name type="scientific">Agrobacterium deltaense NCPPB 1641</name>
    <dbReference type="NCBI Taxonomy" id="1183425"/>
    <lineage>
        <taxon>Bacteria</taxon>
        <taxon>Pseudomonadati</taxon>
        <taxon>Pseudomonadota</taxon>
        <taxon>Alphaproteobacteria</taxon>
        <taxon>Hyphomicrobiales</taxon>
        <taxon>Rhizobiaceae</taxon>
        <taxon>Rhizobium/Agrobacterium group</taxon>
        <taxon>Agrobacterium</taxon>
    </lineage>
</organism>
<keyword evidence="2" id="KW-1185">Reference proteome</keyword>
<protein>
    <submittedName>
        <fullName evidence="1">Uncharacterized protein</fullName>
    </submittedName>
</protein>
<accession>A0A1S7U2F4</accession>
<evidence type="ECO:0000313" key="2">
    <source>
        <dbReference type="Proteomes" id="UP000192140"/>
    </source>
</evidence>